<sequence>MTVTSLDLIRVRLVAQMAQGLCPVPGLLHALDNLEPLPTMLPARPLDRAAWLRTIVVPALAERLREGETPAAVATDYAACVAGDVATMLCLENPLISRGYIAVVYPEMREVLSWNDDALCAVVAVQERALATAIHYHAGIYLDHPTLVRSLIWELRSVVRCLAPLVRQPARVRPVLIADVVLTPVIHALEVLVQDLATLKRP</sequence>
<dbReference type="Proteomes" id="UP000619376">
    <property type="component" value="Unassembled WGS sequence"/>
</dbReference>
<dbReference type="RefSeq" id="WP_184115913.1">
    <property type="nucleotide sequence ID" value="NZ_BNAJ01000018.1"/>
</dbReference>
<protein>
    <submittedName>
        <fullName evidence="2">Uncharacterized protein</fullName>
    </submittedName>
</protein>
<reference evidence="1" key="4">
    <citation type="submission" date="2024-05" db="EMBL/GenBank/DDBJ databases">
        <authorList>
            <person name="Sun Q."/>
            <person name="Zhou Y."/>
        </authorList>
    </citation>
    <scope>NUCLEOTIDE SEQUENCE</scope>
    <source>
        <strain evidence="1">CGMCC 1.18437</strain>
    </source>
</reference>
<evidence type="ECO:0000313" key="4">
    <source>
        <dbReference type="Proteomes" id="UP000619376"/>
    </source>
</evidence>
<evidence type="ECO:0000313" key="3">
    <source>
        <dbReference type="Proteomes" id="UP000539473"/>
    </source>
</evidence>
<evidence type="ECO:0000313" key="1">
    <source>
        <dbReference type="EMBL" id="GHF63506.1"/>
    </source>
</evidence>
<reference evidence="2 3" key="3">
    <citation type="submission" date="2020-08" db="EMBL/GenBank/DDBJ databases">
        <title>Genomic Encyclopedia of Type Strains, Phase IV (KMG-IV): sequencing the most valuable type-strain genomes for metagenomic binning, comparative biology and taxonomic classification.</title>
        <authorList>
            <person name="Goeker M."/>
        </authorList>
    </citation>
    <scope>NUCLEOTIDE SEQUENCE [LARGE SCALE GENOMIC DNA]</scope>
    <source>
        <strain evidence="2 3">DSM 27521</strain>
    </source>
</reference>
<dbReference type="EMBL" id="JACHFK010000018">
    <property type="protein sequence ID" value="MBB5378994.1"/>
    <property type="molecule type" value="Genomic_DNA"/>
</dbReference>
<dbReference type="AlphaFoldDB" id="A0A7W8NQF5"/>
<evidence type="ECO:0000313" key="2">
    <source>
        <dbReference type="EMBL" id="MBB5378994.1"/>
    </source>
</evidence>
<reference evidence="1" key="1">
    <citation type="journal article" date="2014" name="Int. J. Syst. Evol. Microbiol.">
        <title>Complete genome of a new Firmicutes species belonging to the dominant human colonic microbiota ('Ruminococcus bicirculans') reveals two chromosomes and a selective capacity to utilize plant glucans.</title>
        <authorList>
            <consortium name="NISC Comparative Sequencing Program"/>
            <person name="Wegmann U."/>
            <person name="Louis P."/>
            <person name="Goesmann A."/>
            <person name="Henrissat B."/>
            <person name="Duncan S.H."/>
            <person name="Flint H.J."/>
        </authorList>
    </citation>
    <scope>NUCLEOTIDE SEQUENCE</scope>
    <source>
        <strain evidence="1">CGMCC 1.18437</strain>
    </source>
</reference>
<organism evidence="2 3">
    <name type="scientific">Deinococcus metalli</name>
    <dbReference type="NCBI Taxonomy" id="1141878"/>
    <lineage>
        <taxon>Bacteria</taxon>
        <taxon>Thermotogati</taxon>
        <taxon>Deinococcota</taxon>
        <taxon>Deinococci</taxon>
        <taxon>Deinococcales</taxon>
        <taxon>Deinococcaceae</taxon>
        <taxon>Deinococcus</taxon>
    </lineage>
</organism>
<proteinExistence type="predicted"/>
<comment type="caution">
    <text evidence="2">The sequence shown here is derived from an EMBL/GenBank/DDBJ whole genome shotgun (WGS) entry which is preliminary data.</text>
</comment>
<reference evidence="4" key="2">
    <citation type="journal article" date="2019" name="Int. J. Syst. Evol. Microbiol.">
        <title>The Global Catalogue of Microorganisms (GCM) 10K type strain sequencing project: providing services to taxonomists for standard genome sequencing and annotation.</title>
        <authorList>
            <consortium name="The Broad Institute Genomics Platform"/>
            <consortium name="The Broad Institute Genome Sequencing Center for Infectious Disease"/>
            <person name="Wu L."/>
            <person name="Ma J."/>
        </authorList>
    </citation>
    <scope>NUCLEOTIDE SEQUENCE [LARGE SCALE GENOMIC DNA]</scope>
    <source>
        <strain evidence="4">CGMCC 1.18437</strain>
    </source>
</reference>
<accession>A0A7W8NQF5</accession>
<gene>
    <name evidence="1" type="ORF">GCM10017781_44320</name>
    <name evidence="2" type="ORF">HNQ07_004504</name>
</gene>
<dbReference type="EMBL" id="BNAJ01000018">
    <property type="protein sequence ID" value="GHF63506.1"/>
    <property type="molecule type" value="Genomic_DNA"/>
</dbReference>
<keyword evidence="4" id="KW-1185">Reference proteome</keyword>
<name>A0A7W8NQF5_9DEIO</name>
<dbReference type="Proteomes" id="UP000539473">
    <property type="component" value="Unassembled WGS sequence"/>
</dbReference>